<dbReference type="SMART" id="SM00248">
    <property type="entry name" value="ANK"/>
    <property type="match status" value="9"/>
</dbReference>
<feature type="repeat" description="ANK" evidence="3">
    <location>
        <begin position="156"/>
        <end position="188"/>
    </location>
</feature>
<evidence type="ECO:0000256" key="3">
    <source>
        <dbReference type="PROSITE-ProRule" id="PRU00023"/>
    </source>
</evidence>
<dbReference type="Pfam" id="PF12796">
    <property type="entry name" value="Ank_2"/>
    <property type="match status" value="4"/>
</dbReference>
<feature type="repeat" description="ANK" evidence="3">
    <location>
        <begin position="376"/>
        <end position="408"/>
    </location>
</feature>
<dbReference type="AlphaFoldDB" id="A0A061S6V3"/>
<dbReference type="PANTHER" id="PTHR24173">
    <property type="entry name" value="ANKYRIN REPEAT CONTAINING"/>
    <property type="match status" value="1"/>
</dbReference>
<protein>
    <submittedName>
        <fullName evidence="4">Ankyrin repeat protein</fullName>
    </submittedName>
</protein>
<feature type="repeat" description="ANK" evidence="3">
    <location>
        <begin position="243"/>
        <end position="275"/>
    </location>
</feature>
<keyword evidence="2 3" id="KW-0040">ANK repeat</keyword>
<dbReference type="Gene3D" id="1.25.40.20">
    <property type="entry name" value="Ankyrin repeat-containing domain"/>
    <property type="match status" value="3"/>
</dbReference>
<dbReference type="EMBL" id="GBEZ01006667">
    <property type="protein sequence ID" value="JAC78744.1"/>
    <property type="molecule type" value="Transcribed_RNA"/>
</dbReference>
<feature type="repeat" description="ANK" evidence="3">
    <location>
        <begin position="66"/>
        <end position="100"/>
    </location>
</feature>
<reference evidence="4" key="1">
    <citation type="submission" date="2014-05" db="EMBL/GenBank/DDBJ databases">
        <title>The transcriptome of the halophilic microalga Tetraselmis sp. GSL018 isolated from the Great Salt Lake, Utah.</title>
        <authorList>
            <person name="Jinkerson R.E."/>
            <person name="D'Adamo S."/>
            <person name="Posewitz M.C."/>
        </authorList>
    </citation>
    <scope>NUCLEOTIDE SEQUENCE</scope>
    <source>
        <strain evidence="4">GSL018</strain>
    </source>
</reference>
<gene>
    <name evidence="4" type="ORF">TSPGSL018_14399</name>
</gene>
<dbReference type="SUPFAM" id="SSF48403">
    <property type="entry name" value="Ankyrin repeat"/>
    <property type="match status" value="2"/>
</dbReference>
<keyword evidence="1" id="KW-0677">Repeat</keyword>
<feature type="repeat" description="ANK" evidence="3">
    <location>
        <begin position="33"/>
        <end position="65"/>
    </location>
</feature>
<sequence>MSQILTLARDNCATEIRQVVQSGICPVDYANPIGQTALHVAALHGNVESITSLLELGLDPNIQNSRGLTALHFAAAANSRAPETCQALVSAGADPYLADTCGSLPYERAETDELRKALGGPDPRLFQFAEDGKDQDLEALLKELRSERAVSFVDPDGRTMLHLASAKGHRKVVELLLANKADPNAPDRRGNTPLHVAVREGNRGTAELLLHGGASPKLPNLRVNAYTGGDWLSRESHQALEPLDQTPLHVAVEEGDTATAALLLEAGAEVNAVDYDGKTPLHLALEEGDTDMAELLLGQLGVDVAVGNGEYHSPLHFLAARGRPALIRRLLDLRAPPDAANPDGWTPLHVAARTHSSESVEALLAAGCRVDLRNSAGNTPLHLAAINGRAEICRLLRESCPDVCHVRNSEDNTPAEVAKDENIMRMLSV</sequence>
<feature type="repeat" description="ANK" evidence="3">
    <location>
        <begin position="276"/>
        <end position="297"/>
    </location>
</feature>
<dbReference type="InterPro" id="IPR036770">
    <property type="entry name" value="Ankyrin_rpt-contain_sf"/>
</dbReference>
<name>A0A061S6V3_9CHLO</name>
<evidence type="ECO:0000256" key="2">
    <source>
        <dbReference type="ARBA" id="ARBA00023043"/>
    </source>
</evidence>
<dbReference type="PRINTS" id="PR01415">
    <property type="entry name" value="ANKYRIN"/>
</dbReference>
<evidence type="ECO:0000256" key="1">
    <source>
        <dbReference type="ARBA" id="ARBA00022737"/>
    </source>
</evidence>
<feature type="repeat" description="ANK" evidence="3">
    <location>
        <begin position="343"/>
        <end position="375"/>
    </location>
</feature>
<organism evidence="4">
    <name type="scientific">Tetraselmis sp. GSL018</name>
    <dbReference type="NCBI Taxonomy" id="582737"/>
    <lineage>
        <taxon>Eukaryota</taxon>
        <taxon>Viridiplantae</taxon>
        <taxon>Chlorophyta</taxon>
        <taxon>core chlorophytes</taxon>
        <taxon>Chlorodendrophyceae</taxon>
        <taxon>Chlorodendrales</taxon>
        <taxon>Chlorodendraceae</taxon>
        <taxon>Tetraselmis</taxon>
    </lineage>
</organism>
<dbReference type="PROSITE" id="PS50088">
    <property type="entry name" value="ANK_REPEAT"/>
    <property type="match status" value="8"/>
</dbReference>
<dbReference type="PANTHER" id="PTHR24173:SF74">
    <property type="entry name" value="ANKYRIN REPEAT DOMAIN-CONTAINING PROTEIN 16"/>
    <property type="match status" value="1"/>
</dbReference>
<feature type="repeat" description="ANK" evidence="3">
    <location>
        <begin position="189"/>
        <end position="221"/>
    </location>
</feature>
<dbReference type="PROSITE" id="PS50297">
    <property type="entry name" value="ANK_REP_REGION"/>
    <property type="match status" value="8"/>
</dbReference>
<proteinExistence type="predicted"/>
<dbReference type="InterPro" id="IPR002110">
    <property type="entry name" value="Ankyrin_rpt"/>
</dbReference>
<accession>A0A061S6V3</accession>
<evidence type="ECO:0000313" key="4">
    <source>
        <dbReference type="EMBL" id="JAC78744.1"/>
    </source>
</evidence>